<organism evidence="3 4">
    <name type="scientific">Paenibacillus oryzisoli</name>
    <dbReference type="NCBI Taxonomy" id="1850517"/>
    <lineage>
        <taxon>Bacteria</taxon>
        <taxon>Bacillati</taxon>
        <taxon>Bacillota</taxon>
        <taxon>Bacilli</taxon>
        <taxon>Bacillales</taxon>
        <taxon>Paenibacillaceae</taxon>
        <taxon>Paenibacillus</taxon>
    </lineage>
</organism>
<dbReference type="InterPro" id="IPR056284">
    <property type="entry name" value="AIR9-like_A9"/>
</dbReference>
<evidence type="ECO:0000313" key="3">
    <source>
        <dbReference type="EMBL" id="OAS22106.1"/>
    </source>
</evidence>
<protein>
    <recommendedName>
        <fullName evidence="2">SLH domain-containing protein</fullName>
    </recommendedName>
</protein>
<dbReference type="InterPro" id="IPR051465">
    <property type="entry name" value="Cell_Envelope_Struct_Comp"/>
</dbReference>
<dbReference type="EMBL" id="LYPB01000046">
    <property type="protein sequence ID" value="OAS22106.1"/>
    <property type="molecule type" value="Genomic_DNA"/>
</dbReference>
<dbReference type="OrthoDB" id="614750at2"/>
<keyword evidence="4" id="KW-1185">Reference proteome</keyword>
<reference evidence="3 4" key="1">
    <citation type="submission" date="2016-05" db="EMBL/GenBank/DDBJ databases">
        <title>Paenibacillus sp. 1ZS3-15 nov., isolated from the rhizosphere soil.</title>
        <authorList>
            <person name="Zhang X.X."/>
            <person name="Zhang J."/>
        </authorList>
    </citation>
    <scope>NUCLEOTIDE SEQUENCE [LARGE SCALE GENOMIC DNA]</scope>
    <source>
        <strain evidence="3 4">1ZS3-15</strain>
    </source>
</reference>
<evidence type="ECO:0000256" key="1">
    <source>
        <dbReference type="SAM" id="MobiDB-lite"/>
    </source>
</evidence>
<dbReference type="Proteomes" id="UP000078454">
    <property type="component" value="Unassembled WGS sequence"/>
</dbReference>
<gene>
    <name evidence="3" type="ORF">A8708_33575</name>
</gene>
<dbReference type="Pfam" id="PF23197">
    <property type="entry name" value="IG_AIR9"/>
    <property type="match status" value="1"/>
</dbReference>
<accession>A0A198AM73</accession>
<dbReference type="STRING" id="1850517.A8708_33575"/>
<feature type="domain" description="SLH" evidence="2">
    <location>
        <begin position="574"/>
        <end position="634"/>
    </location>
</feature>
<feature type="domain" description="SLH" evidence="2">
    <location>
        <begin position="509"/>
        <end position="571"/>
    </location>
</feature>
<dbReference type="RefSeq" id="WP_068662245.1">
    <property type="nucleotide sequence ID" value="NZ_LYPB01000046.1"/>
</dbReference>
<dbReference type="PANTHER" id="PTHR43308:SF5">
    <property type="entry name" value="S-LAYER PROTEIN _ PEPTIDOGLYCAN ENDO-BETA-N-ACETYLGLUCOSAMINIDASE"/>
    <property type="match status" value="1"/>
</dbReference>
<evidence type="ECO:0000313" key="4">
    <source>
        <dbReference type="Proteomes" id="UP000078454"/>
    </source>
</evidence>
<dbReference type="PROSITE" id="PS51272">
    <property type="entry name" value="SLH"/>
    <property type="match status" value="3"/>
</dbReference>
<dbReference type="Pfam" id="PF00395">
    <property type="entry name" value="SLH"/>
    <property type="match status" value="3"/>
</dbReference>
<dbReference type="Gene3D" id="2.60.40.2700">
    <property type="match status" value="1"/>
</dbReference>
<proteinExistence type="predicted"/>
<dbReference type="InterPro" id="IPR001119">
    <property type="entry name" value="SLH_dom"/>
</dbReference>
<comment type="caution">
    <text evidence="3">The sequence shown here is derived from an EMBL/GenBank/DDBJ whole genome shotgun (WGS) entry which is preliminary data.</text>
</comment>
<dbReference type="PANTHER" id="PTHR43308">
    <property type="entry name" value="OUTER MEMBRANE PROTEIN ALPHA-RELATED"/>
    <property type="match status" value="1"/>
</dbReference>
<dbReference type="AlphaFoldDB" id="A0A198AM73"/>
<feature type="domain" description="SLH" evidence="2">
    <location>
        <begin position="445"/>
        <end position="508"/>
    </location>
</feature>
<feature type="region of interest" description="Disordered" evidence="1">
    <location>
        <begin position="179"/>
        <end position="216"/>
    </location>
</feature>
<sequence length="634" mass="68664">MVISNDDNEVQVSKDRRTSLKKYSKVARASMMAITMGMSLNPAYSTAASVDNPSSKVDQQISLAAPVQYTGNSLDYFKNVFLPKSSFHALGGGETAPTATNVAITGNAMVGQTLTGVYSYDDAEDNIESGTSFQWYRSNDPSQLGDLIASESAKTYILTSTDVGKYITFVVTPRTTVAPTDGLETKSAPTAAIAAAPQPEPEPSNTDTPEDTTPKPEESLIEVVALQQNVETQASAKLTLTKDQDGVSLANFHFLKEGVVQSSQAANKKETIAVRAKTLMKAKTVYADITGDVISTLIANQQRLAVQTGDVATEFPTVSIPIADMAKQSGVTADKLKIEIKIEKQPEAVKENGNQWAATHNATVIGEPYKFTVEVNDGSVSKPIVQYGNRYAYQTVPIPDGVTNLNSLGAIMLLDGKYVTVPVRIVDATHALIHTPTNTTVMLIQRNTNFADVASHWGKDDIHLMADKGNVVEDAQGKYNPDKLLTRAEFADLLVKSLGLGHQQNATKSPQFSDLPSDPTLQESIRIAAADGLFNGISDGIFAPNAIVTREQMITVLMRFYKEFELDTRISVTPPTFSDESQLSDWAEDDVYAANRAGIIDGYENVTVRPQRTGTRAEATALMRRFLQKTNLTN</sequence>
<name>A0A198AM73_9BACL</name>
<feature type="compositionally biased region" description="Low complexity" evidence="1">
    <location>
        <begin position="188"/>
        <end position="197"/>
    </location>
</feature>
<evidence type="ECO:0000259" key="2">
    <source>
        <dbReference type="PROSITE" id="PS51272"/>
    </source>
</evidence>